<dbReference type="STRING" id="1666912.Ga0058931_2570"/>
<dbReference type="InterPro" id="IPR036526">
    <property type="entry name" value="C-N_Hydrolase_sf"/>
</dbReference>
<evidence type="ECO:0000256" key="7">
    <source>
        <dbReference type="ARBA" id="ARBA00023136"/>
    </source>
</evidence>
<keyword evidence="3 9" id="KW-1003">Cell membrane</keyword>
<dbReference type="NCBIfam" id="TIGR00546">
    <property type="entry name" value="lnt"/>
    <property type="match status" value="1"/>
</dbReference>
<evidence type="ECO:0000256" key="6">
    <source>
        <dbReference type="ARBA" id="ARBA00022989"/>
    </source>
</evidence>
<dbReference type="Gene3D" id="3.60.110.10">
    <property type="entry name" value="Carbon-nitrogen hydrolase"/>
    <property type="match status" value="1"/>
</dbReference>
<evidence type="ECO:0000256" key="8">
    <source>
        <dbReference type="ARBA" id="ARBA00023315"/>
    </source>
</evidence>
<dbReference type="PANTHER" id="PTHR38686:SF1">
    <property type="entry name" value="APOLIPOPROTEIN N-ACYLTRANSFERASE"/>
    <property type="match status" value="1"/>
</dbReference>
<evidence type="ECO:0000313" key="13">
    <source>
        <dbReference type="Proteomes" id="UP000050413"/>
    </source>
</evidence>
<dbReference type="InterPro" id="IPR045378">
    <property type="entry name" value="LNT_N"/>
</dbReference>
<comment type="similarity">
    <text evidence="2 9">Belongs to the CN hydrolase family. Apolipoprotein N-acyltransferase subfamily.</text>
</comment>
<comment type="function">
    <text evidence="9">Catalyzes the phospholipid dependent N-acylation of the N-terminal cysteine of apolipoprotein, the last step in lipoprotein maturation.</text>
</comment>
<dbReference type="EMBL" id="LJSG01000013">
    <property type="protein sequence ID" value="KPP91646.1"/>
    <property type="molecule type" value="Genomic_DNA"/>
</dbReference>
<sequence>MTRRPRWLAAPALGAVMALGQAPLGWWWLTIIAGGLLFVLLPRPTRAATLWLWQAGLGYFGLALIWIVQPFFVNPVVHGWMAPFALVLMAGGMALFWAGAGLAARFGPALVAVVFLALELARGWVFTGFPWAMLGHVLIDTPMLQLASLGGAGLLSALVLAGMTLPALAQSTQGQIAGSGMALALLAGAWVWGTARVPADMASDGPLVRLVQPNAPQAEKWDQARALFFFERMLDHTAAPANRPPALVVWPETSVPFLLDFPGAAYGMMADSARKHGPDTQLGFGVQRLEDGRYYNSLALLDARGTVGQVYDKHHLVPFGEYIPLAEWIAGSPIGGLAAQALQGYSAGPGPRALDLGPLGRALPLICYEAIFPRHSRLAPRPDWLLQVTNDAWFGTFSGPYQHLAQARLRAVEQGLPLLRSANTGVSAGFDGYGRALGELALGTHGFVDIPLPQALPPTPYARWGDWPIWGALALLGLVGATARRRVTGFP</sequence>
<dbReference type="PATRIC" id="fig|1666912.4.peg.1267"/>
<comment type="caution">
    <text evidence="12">The sequence shown here is derived from an EMBL/GenBank/DDBJ whole genome shotgun (WGS) entry which is preliminary data.</text>
</comment>
<evidence type="ECO:0000313" key="11">
    <source>
        <dbReference type="EMBL" id="CUX82760.1"/>
    </source>
</evidence>
<dbReference type="InterPro" id="IPR004563">
    <property type="entry name" value="Apolipo_AcylTrfase"/>
</dbReference>
<keyword evidence="7 9" id="KW-0472">Membrane</keyword>
<reference evidence="11 14" key="2">
    <citation type="submission" date="2016-01" db="EMBL/GenBank/DDBJ databases">
        <authorList>
            <person name="Varghese N."/>
        </authorList>
    </citation>
    <scope>NUCLEOTIDE SEQUENCE [LARGE SCALE GENOMIC DNA]</scope>
    <source>
        <strain evidence="11 14">HL-91</strain>
    </source>
</reference>
<dbReference type="InterPro" id="IPR003010">
    <property type="entry name" value="C-N_Hydrolase"/>
</dbReference>
<organism evidence="12 13">
    <name type="scientific">Roseibaca calidilacus</name>
    <dbReference type="NCBI Taxonomy" id="1666912"/>
    <lineage>
        <taxon>Bacteria</taxon>
        <taxon>Pseudomonadati</taxon>
        <taxon>Pseudomonadota</taxon>
        <taxon>Alphaproteobacteria</taxon>
        <taxon>Rhodobacterales</taxon>
        <taxon>Paracoccaceae</taxon>
        <taxon>Roseinatronobacter</taxon>
    </lineage>
</organism>
<dbReference type="GO" id="GO:0016410">
    <property type="term" value="F:N-acyltransferase activity"/>
    <property type="evidence" value="ECO:0007669"/>
    <property type="project" value="UniProtKB-UniRule"/>
</dbReference>
<evidence type="ECO:0000256" key="3">
    <source>
        <dbReference type="ARBA" id="ARBA00022475"/>
    </source>
</evidence>
<dbReference type="GO" id="GO:0005886">
    <property type="term" value="C:plasma membrane"/>
    <property type="evidence" value="ECO:0007669"/>
    <property type="project" value="UniProtKB-SubCell"/>
</dbReference>
<keyword evidence="14" id="KW-1185">Reference proteome</keyword>
<dbReference type="Proteomes" id="UP000050413">
    <property type="component" value="Unassembled WGS sequence"/>
</dbReference>
<evidence type="ECO:0000259" key="10">
    <source>
        <dbReference type="PROSITE" id="PS50263"/>
    </source>
</evidence>
<name>A0A0P7YME6_9RHOB</name>
<evidence type="ECO:0000256" key="1">
    <source>
        <dbReference type="ARBA" id="ARBA00004651"/>
    </source>
</evidence>
<dbReference type="PANTHER" id="PTHR38686">
    <property type="entry name" value="APOLIPOPROTEIN N-ACYLTRANSFERASE"/>
    <property type="match status" value="1"/>
</dbReference>
<evidence type="ECO:0000256" key="9">
    <source>
        <dbReference type="HAMAP-Rule" id="MF_01148"/>
    </source>
</evidence>
<dbReference type="CDD" id="cd07571">
    <property type="entry name" value="ALP_N-acyl_transferase"/>
    <property type="match status" value="1"/>
</dbReference>
<comment type="pathway">
    <text evidence="9">Protein modification; lipoprotein biosynthesis (N-acyl transfer).</text>
</comment>
<keyword evidence="4 9" id="KW-0808">Transferase</keyword>
<dbReference type="GO" id="GO:0042158">
    <property type="term" value="P:lipoprotein biosynthetic process"/>
    <property type="evidence" value="ECO:0007669"/>
    <property type="project" value="UniProtKB-UniRule"/>
</dbReference>
<keyword evidence="8 9" id="KW-0012">Acyltransferase</keyword>
<comment type="catalytic activity">
    <reaction evidence="9">
        <text>N-terminal S-1,2-diacyl-sn-glyceryl-L-cysteinyl-[lipoprotein] + a glycerophospholipid = N-acyl-S-1,2-diacyl-sn-glyceryl-L-cysteinyl-[lipoprotein] + a 2-acyl-sn-glycero-3-phospholipid + H(+)</text>
        <dbReference type="Rhea" id="RHEA:48228"/>
        <dbReference type="Rhea" id="RHEA-COMP:14681"/>
        <dbReference type="Rhea" id="RHEA-COMP:14684"/>
        <dbReference type="ChEBI" id="CHEBI:15378"/>
        <dbReference type="ChEBI" id="CHEBI:136912"/>
        <dbReference type="ChEBI" id="CHEBI:140656"/>
        <dbReference type="ChEBI" id="CHEBI:140657"/>
        <dbReference type="ChEBI" id="CHEBI:140660"/>
        <dbReference type="EC" id="2.3.1.269"/>
    </reaction>
</comment>
<feature type="transmembrane region" description="Helical" evidence="9">
    <location>
        <begin position="48"/>
        <end position="68"/>
    </location>
</feature>
<dbReference type="OrthoDB" id="9804277at2"/>
<evidence type="ECO:0000256" key="4">
    <source>
        <dbReference type="ARBA" id="ARBA00022679"/>
    </source>
</evidence>
<dbReference type="Pfam" id="PF20154">
    <property type="entry name" value="LNT_N"/>
    <property type="match status" value="1"/>
</dbReference>
<protein>
    <recommendedName>
        <fullName evidence="9">Apolipoprotein N-acyltransferase</fullName>
        <shortName evidence="9">ALP N-acyltransferase</shortName>
        <ecNumber evidence="9">2.3.1.269</ecNumber>
    </recommendedName>
</protein>
<dbReference type="AlphaFoldDB" id="A0A0P7YME6"/>
<proteinExistence type="inferred from homology"/>
<evidence type="ECO:0000313" key="12">
    <source>
        <dbReference type="EMBL" id="KPP91646.1"/>
    </source>
</evidence>
<feature type="transmembrane region" description="Helical" evidence="9">
    <location>
        <begin position="80"/>
        <end position="99"/>
    </location>
</feature>
<dbReference type="PROSITE" id="PS50263">
    <property type="entry name" value="CN_HYDROLASE"/>
    <property type="match status" value="1"/>
</dbReference>
<feature type="domain" description="CN hydrolase" evidence="10">
    <location>
        <begin position="211"/>
        <end position="454"/>
    </location>
</feature>
<dbReference type="SUPFAM" id="SSF56317">
    <property type="entry name" value="Carbon-nitrogen hydrolase"/>
    <property type="match status" value="1"/>
</dbReference>
<dbReference type="RefSeq" id="WP_072246667.1">
    <property type="nucleotide sequence ID" value="NZ_FBYC01000004.1"/>
</dbReference>
<feature type="transmembrane region" description="Helical" evidence="9">
    <location>
        <begin position="176"/>
        <end position="193"/>
    </location>
</feature>
<evidence type="ECO:0000313" key="14">
    <source>
        <dbReference type="Proteomes" id="UP000182045"/>
    </source>
</evidence>
<dbReference type="Pfam" id="PF00795">
    <property type="entry name" value="CN_hydrolase"/>
    <property type="match status" value="1"/>
</dbReference>
<keyword evidence="6 9" id="KW-1133">Transmembrane helix</keyword>
<comment type="subcellular location">
    <subcellularLocation>
        <location evidence="1 9">Cell membrane</location>
        <topology evidence="1 9">Multi-pass membrane protein</topology>
    </subcellularLocation>
</comment>
<dbReference type="HAMAP" id="MF_01148">
    <property type="entry name" value="Lnt"/>
    <property type="match status" value="1"/>
</dbReference>
<dbReference type="Proteomes" id="UP000182045">
    <property type="component" value="Unassembled WGS sequence"/>
</dbReference>
<dbReference type="EC" id="2.3.1.269" evidence="9"/>
<feature type="transmembrane region" description="Helical" evidence="9">
    <location>
        <begin position="106"/>
        <end position="126"/>
    </location>
</feature>
<evidence type="ECO:0000256" key="5">
    <source>
        <dbReference type="ARBA" id="ARBA00022692"/>
    </source>
</evidence>
<dbReference type="UniPathway" id="UPA00666"/>
<evidence type="ECO:0000256" key="2">
    <source>
        <dbReference type="ARBA" id="ARBA00010065"/>
    </source>
</evidence>
<keyword evidence="5 9" id="KW-0812">Transmembrane</keyword>
<dbReference type="EMBL" id="FBYC01000004">
    <property type="protein sequence ID" value="CUX82760.1"/>
    <property type="molecule type" value="Genomic_DNA"/>
</dbReference>
<accession>A0A0P7YME6</accession>
<feature type="transmembrane region" description="Helical" evidence="9">
    <location>
        <begin position="146"/>
        <end position="169"/>
    </location>
</feature>
<gene>
    <name evidence="9 12" type="primary">lnt</name>
    <name evidence="11" type="ORF">Ga0058931_2570</name>
    <name evidence="12" type="ORF">HLUCCA05_00620</name>
</gene>
<feature type="transmembrane region" description="Helical" evidence="9">
    <location>
        <begin position="24"/>
        <end position="41"/>
    </location>
</feature>
<reference evidence="12 13" key="1">
    <citation type="submission" date="2015-09" db="EMBL/GenBank/DDBJ databases">
        <title>Identification and resolution of microdiversity through metagenomic sequencing of parallel consortia.</title>
        <authorList>
            <person name="Nelson W.C."/>
            <person name="Romine M.F."/>
            <person name="Lindemann S.R."/>
        </authorList>
    </citation>
    <scope>NUCLEOTIDE SEQUENCE [LARGE SCALE GENOMIC DNA]</scope>
    <source>
        <strain evidence="12">HL-91</strain>
    </source>
</reference>
<keyword evidence="12" id="KW-0449">Lipoprotein</keyword>